<feature type="compositionally biased region" description="Basic and acidic residues" evidence="1">
    <location>
        <begin position="37"/>
        <end position="50"/>
    </location>
</feature>
<feature type="region of interest" description="Disordered" evidence="1">
    <location>
        <begin position="1"/>
        <end position="101"/>
    </location>
</feature>
<protein>
    <submittedName>
        <fullName evidence="2">Uncharacterized protein</fullName>
    </submittedName>
</protein>
<evidence type="ECO:0000256" key="1">
    <source>
        <dbReference type="SAM" id="MobiDB-lite"/>
    </source>
</evidence>
<feature type="compositionally biased region" description="Basic residues" evidence="1">
    <location>
        <begin position="24"/>
        <end position="36"/>
    </location>
</feature>
<evidence type="ECO:0000313" key="3">
    <source>
        <dbReference type="Proteomes" id="UP000326924"/>
    </source>
</evidence>
<organism evidence="2 3">
    <name type="scientific">Sphaerosporella brunnea</name>
    <dbReference type="NCBI Taxonomy" id="1250544"/>
    <lineage>
        <taxon>Eukaryota</taxon>
        <taxon>Fungi</taxon>
        <taxon>Dikarya</taxon>
        <taxon>Ascomycota</taxon>
        <taxon>Pezizomycotina</taxon>
        <taxon>Pezizomycetes</taxon>
        <taxon>Pezizales</taxon>
        <taxon>Pyronemataceae</taxon>
        <taxon>Sphaerosporella</taxon>
    </lineage>
</organism>
<evidence type="ECO:0000313" key="2">
    <source>
        <dbReference type="EMBL" id="KAA8906101.1"/>
    </source>
</evidence>
<dbReference type="Proteomes" id="UP000326924">
    <property type="component" value="Unassembled WGS sequence"/>
</dbReference>
<feature type="compositionally biased region" description="Polar residues" evidence="1">
    <location>
        <begin position="1"/>
        <end position="11"/>
    </location>
</feature>
<name>A0A5J5EWE2_9PEZI</name>
<accession>A0A5J5EWE2</accession>
<dbReference type="EMBL" id="VXIS01000092">
    <property type="protein sequence ID" value="KAA8906101.1"/>
    <property type="molecule type" value="Genomic_DNA"/>
</dbReference>
<comment type="caution">
    <text evidence="2">The sequence shown here is derived from an EMBL/GenBank/DDBJ whole genome shotgun (WGS) entry which is preliminary data.</text>
</comment>
<proteinExistence type="predicted"/>
<reference evidence="2 3" key="1">
    <citation type="submission" date="2019-09" db="EMBL/GenBank/DDBJ databases">
        <title>Draft genome of the ectomycorrhizal ascomycete Sphaerosporella brunnea.</title>
        <authorList>
            <consortium name="DOE Joint Genome Institute"/>
            <person name="Benucci G.M."/>
            <person name="Marozzi G."/>
            <person name="Antonielli L."/>
            <person name="Sanchez S."/>
            <person name="Marco P."/>
            <person name="Wang X."/>
            <person name="Falini L.B."/>
            <person name="Barry K."/>
            <person name="Haridas S."/>
            <person name="Lipzen A."/>
            <person name="Labutti K."/>
            <person name="Grigoriev I.V."/>
            <person name="Murat C."/>
            <person name="Martin F."/>
            <person name="Albertini E."/>
            <person name="Donnini D."/>
            <person name="Bonito G."/>
        </authorList>
    </citation>
    <scope>NUCLEOTIDE SEQUENCE [LARGE SCALE GENOMIC DNA]</scope>
    <source>
        <strain evidence="2 3">Sb_GMNB300</strain>
    </source>
</reference>
<sequence>MDPQPHTQPTLGNEAITEDQKSKAAIRKERRKRQRDRTRAANEAAEKGDNVEAAGSGEPTPGGGSENSETTPTAGPAEVHGAHLNTAPDNVPKANEPAANNDGWQLAGPNYCAAMHTRTILHTFIDILLKTINESLEVGDERFMSKNDFWAKAGTPDRQARLREALEKYEMTMEDWGTLMGHKSELDGFAHPKTQRGKVMEIITEHIATNVVTKREQKVLEAIGSIVESN</sequence>
<dbReference type="AlphaFoldDB" id="A0A5J5EWE2"/>
<gene>
    <name evidence="2" type="ORF">FN846DRAFT_722484</name>
</gene>
<dbReference type="InParanoid" id="A0A5J5EWE2"/>
<keyword evidence="3" id="KW-1185">Reference proteome</keyword>